<feature type="region of interest" description="Disordered" evidence="1">
    <location>
        <begin position="1"/>
        <end position="21"/>
    </location>
</feature>
<feature type="compositionally biased region" description="Polar residues" evidence="1">
    <location>
        <begin position="262"/>
        <end position="271"/>
    </location>
</feature>
<organism evidence="2 3">
    <name type="scientific">Aulographum hederae CBS 113979</name>
    <dbReference type="NCBI Taxonomy" id="1176131"/>
    <lineage>
        <taxon>Eukaryota</taxon>
        <taxon>Fungi</taxon>
        <taxon>Dikarya</taxon>
        <taxon>Ascomycota</taxon>
        <taxon>Pezizomycotina</taxon>
        <taxon>Dothideomycetes</taxon>
        <taxon>Pleosporomycetidae</taxon>
        <taxon>Aulographales</taxon>
        <taxon>Aulographaceae</taxon>
    </lineage>
</organism>
<sequence>MTRQSPTSSVQTEASDRIEQGPIQACNACGRRRLAVVENSRRPPQPFQHQDFGYDTNNAGAWTQAHQDYDGAGGAAELEIDGQIVGGGRGRGEGSNYANSQQPLLVHPLEELANKTLAAYPRSTHASQYSSTNATSSGHRHTDSTSTTADGAPWWSFLCQSCLGVTLHSRTGGESSSTTRMTRRPRNRPSESAPRCRQRLLRTPVRVHNGVPPPAPNGAPSGQYGAQQHNDQYERRNERMIPRPNNTYAPHDYYDNDERPTEQTGELSPWSSEDRNGGREAAAALRAWDAHLASAPRGYERYL</sequence>
<gene>
    <name evidence="2" type="ORF">K402DRAFT_405929</name>
</gene>
<dbReference type="Proteomes" id="UP000800041">
    <property type="component" value="Unassembled WGS sequence"/>
</dbReference>
<evidence type="ECO:0000256" key="1">
    <source>
        <dbReference type="SAM" id="MobiDB-lite"/>
    </source>
</evidence>
<reference evidence="2" key="1">
    <citation type="journal article" date="2020" name="Stud. Mycol.">
        <title>101 Dothideomycetes genomes: a test case for predicting lifestyles and emergence of pathogens.</title>
        <authorList>
            <person name="Haridas S."/>
            <person name="Albert R."/>
            <person name="Binder M."/>
            <person name="Bloem J."/>
            <person name="Labutti K."/>
            <person name="Salamov A."/>
            <person name="Andreopoulos B."/>
            <person name="Baker S."/>
            <person name="Barry K."/>
            <person name="Bills G."/>
            <person name="Bluhm B."/>
            <person name="Cannon C."/>
            <person name="Castanera R."/>
            <person name="Culley D."/>
            <person name="Daum C."/>
            <person name="Ezra D."/>
            <person name="Gonzalez J."/>
            <person name="Henrissat B."/>
            <person name="Kuo A."/>
            <person name="Liang C."/>
            <person name="Lipzen A."/>
            <person name="Lutzoni F."/>
            <person name="Magnuson J."/>
            <person name="Mondo S."/>
            <person name="Nolan M."/>
            <person name="Ohm R."/>
            <person name="Pangilinan J."/>
            <person name="Park H.-J."/>
            <person name="Ramirez L."/>
            <person name="Alfaro M."/>
            <person name="Sun H."/>
            <person name="Tritt A."/>
            <person name="Yoshinaga Y."/>
            <person name="Zwiers L.-H."/>
            <person name="Turgeon B."/>
            <person name="Goodwin S."/>
            <person name="Spatafora J."/>
            <person name="Crous P."/>
            <person name="Grigoriev I."/>
        </authorList>
    </citation>
    <scope>NUCLEOTIDE SEQUENCE</scope>
    <source>
        <strain evidence="2">CBS 113979</strain>
    </source>
</reference>
<feature type="compositionally biased region" description="Basic and acidic residues" evidence="1">
    <location>
        <begin position="252"/>
        <end position="261"/>
    </location>
</feature>
<name>A0A6G1GUB3_9PEZI</name>
<feature type="compositionally biased region" description="Basic and acidic residues" evidence="1">
    <location>
        <begin position="231"/>
        <end position="241"/>
    </location>
</feature>
<accession>A0A6G1GUB3</accession>
<evidence type="ECO:0000313" key="2">
    <source>
        <dbReference type="EMBL" id="KAF1984556.1"/>
    </source>
</evidence>
<proteinExistence type="predicted"/>
<feature type="region of interest" description="Disordered" evidence="1">
    <location>
        <begin position="123"/>
        <end position="150"/>
    </location>
</feature>
<evidence type="ECO:0000313" key="3">
    <source>
        <dbReference type="Proteomes" id="UP000800041"/>
    </source>
</evidence>
<feature type="compositionally biased region" description="Polar residues" evidence="1">
    <location>
        <begin position="1"/>
        <end position="13"/>
    </location>
</feature>
<feature type="compositionally biased region" description="Low complexity" evidence="1">
    <location>
        <begin position="169"/>
        <end position="180"/>
    </location>
</feature>
<dbReference type="AlphaFoldDB" id="A0A6G1GUB3"/>
<keyword evidence="3" id="KW-1185">Reference proteome</keyword>
<feature type="compositionally biased region" description="Polar residues" evidence="1">
    <location>
        <begin position="124"/>
        <end position="137"/>
    </location>
</feature>
<protein>
    <submittedName>
        <fullName evidence="2">Uncharacterized protein</fullName>
    </submittedName>
</protein>
<feature type="region of interest" description="Disordered" evidence="1">
    <location>
        <begin position="168"/>
        <end position="279"/>
    </location>
</feature>
<dbReference type="EMBL" id="ML977167">
    <property type="protein sequence ID" value="KAF1984556.1"/>
    <property type="molecule type" value="Genomic_DNA"/>
</dbReference>